<proteinExistence type="evidence at transcript level"/>
<dbReference type="PANTHER" id="PTHR17357">
    <property type="entry name" value="GM2 GANGLIOSIDE ACTIVATOR PROTEIN"/>
    <property type="match status" value="1"/>
</dbReference>
<dbReference type="GO" id="GO:0008047">
    <property type="term" value="F:enzyme activator activity"/>
    <property type="evidence" value="ECO:0007669"/>
    <property type="project" value="InterPro"/>
</dbReference>
<evidence type="ECO:0000313" key="4">
    <source>
        <dbReference type="EMBL" id="JAA65529.1"/>
    </source>
</evidence>
<feature type="domain" description="MD-2-related lipid-recognition" evidence="3">
    <location>
        <begin position="26"/>
        <end position="163"/>
    </location>
</feature>
<dbReference type="InterPro" id="IPR028996">
    <property type="entry name" value="GM2-AP"/>
</dbReference>
<name>A0A0K8R4X6_IXORI</name>
<feature type="signal peptide" evidence="2">
    <location>
        <begin position="1"/>
        <end position="18"/>
    </location>
</feature>
<dbReference type="EMBL" id="GADI01008279">
    <property type="protein sequence ID" value="JAA65529.1"/>
    <property type="molecule type" value="mRNA"/>
</dbReference>
<dbReference type="InterPro" id="IPR036846">
    <property type="entry name" value="GM2-AP_sf"/>
</dbReference>
<organism evidence="4">
    <name type="scientific">Ixodes ricinus</name>
    <name type="common">Common tick</name>
    <name type="synonym">Acarus ricinus</name>
    <dbReference type="NCBI Taxonomy" id="34613"/>
    <lineage>
        <taxon>Eukaryota</taxon>
        <taxon>Metazoa</taxon>
        <taxon>Ecdysozoa</taxon>
        <taxon>Arthropoda</taxon>
        <taxon>Chelicerata</taxon>
        <taxon>Arachnida</taxon>
        <taxon>Acari</taxon>
        <taxon>Parasitiformes</taxon>
        <taxon>Ixodida</taxon>
        <taxon>Ixodoidea</taxon>
        <taxon>Ixodidae</taxon>
        <taxon>Ixodinae</taxon>
        <taxon>Ixodes</taxon>
    </lineage>
</organism>
<evidence type="ECO:0000256" key="1">
    <source>
        <dbReference type="ARBA" id="ARBA00022729"/>
    </source>
</evidence>
<dbReference type="GO" id="GO:0009898">
    <property type="term" value="C:cytoplasmic side of plasma membrane"/>
    <property type="evidence" value="ECO:0007669"/>
    <property type="project" value="TreeGrafter"/>
</dbReference>
<dbReference type="PANTHER" id="PTHR17357:SF0">
    <property type="entry name" value="GANGLIOSIDE GM2 ACTIVATOR"/>
    <property type="match status" value="1"/>
</dbReference>
<accession>A0A0K8R4X6</accession>
<reference evidence="4" key="1">
    <citation type="submission" date="2012-12" db="EMBL/GenBank/DDBJ databases">
        <title>Identification and characterization of a phenylalanine ammonia-lyase gene family in Isatis indigotica Fort.</title>
        <authorList>
            <person name="Liu Q."/>
            <person name="Chen J."/>
            <person name="Zhou X."/>
            <person name="Di P."/>
            <person name="Xiao Y."/>
            <person name="Xuan H."/>
            <person name="Zhang L."/>
            <person name="Chen W."/>
        </authorList>
    </citation>
    <scope>NUCLEOTIDE SEQUENCE</scope>
    <source>
        <tissue evidence="4">Salivary gland</tissue>
    </source>
</reference>
<evidence type="ECO:0000259" key="3">
    <source>
        <dbReference type="Pfam" id="PF02221"/>
    </source>
</evidence>
<dbReference type="AlphaFoldDB" id="A0A0K8R4X6"/>
<dbReference type="Gene3D" id="2.70.220.10">
    <property type="entry name" value="Ganglioside GM2 activator"/>
    <property type="match status" value="1"/>
</dbReference>
<evidence type="ECO:0000256" key="2">
    <source>
        <dbReference type="SAM" id="SignalP"/>
    </source>
</evidence>
<sequence length="165" mass="17702">MFFVQIGALLAMARFGLASIETPELTSCSDVQGFKLSDLKLTNAEVGQTMTLDFTLDITQKLSSSPQLKVTATTGDGQEIGCLLDLIGTCTYAMCGGTSTAEKALGSLWNNECPIEPNSYTKSYSFELPKLAKPFLGDGTFNVMFEVQDGGETVGCQKFPITIKV</sequence>
<dbReference type="InterPro" id="IPR003172">
    <property type="entry name" value="ML_dom"/>
</dbReference>
<dbReference type="Pfam" id="PF02221">
    <property type="entry name" value="E1_DerP2_DerF2"/>
    <property type="match status" value="1"/>
</dbReference>
<dbReference type="SUPFAM" id="SSF63707">
    <property type="entry name" value="Ganglioside M2 (gm2) activator"/>
    <property type="match status" value="1"/>
</dbReference>
<feature type="chain" id="PRO_5005515976" evidence="2">
    <location>
        <begin position="19"/>
        <end position="165"/>
    </location>
</feature>
<dbReference type="GO" id="GO:0006689">
    <property type="term" value="P:ganglioside catabolic process"/>
    <property type="evidence" value="ECO:0007669"/>
    <property type="project" value="InterPro"/>
</dbReference>
<protein>
    <submittedName>
        <fullName evidence="4">Putative salivary lipocalin</fullName>
    </submittedName>
</protein>
<keyword evidence="1 2" id="KW-0732">Signal</keyword>
<dbReference type="GO" id="GO:0005319">
    <property type="term" value="F:lipid transporter activity"/>
    <property type="evidence" value="ECO:0007669"/>
    <property type="project" value="TreeGrafter"/>
</dbReference>